<name>A0A0G1PS47_9BACT</name>
<dbReference type="InterPro" id="IPR038695">
    <property type="entry name" value="Saro_0823-like_sf"/>
</dbReference>
<comment type="caution">
    <text evidence="2">The sequence shown here is derived from an EMBL/GenBank/DDBJ whole genome shotgun (WGS) entry which is preliminary data.</text>
</comment>
<accession>A0A0G1PS47</accession>
<protein>
    <recommendedName>
        <fullName evidence="4">DUF192 domain-containing protein</fullName>
    </recommendedName>
</protein>
<dbReference type="PANTHER" id="PTHR37953">
    <property type="entry name" value="UPF0127 PROTEIN MJ1496"/>
    <property type="match status" value="1"/>
</dbReference>
<organism evidence="2 3">
    <name type="scientific">Candidatus Magasanikbacteria bacterium GW2011_GWA2_45_39</name>
    <dbReference type="NCBI Taxonomy" id="1619041"/>
    <lineage>
        <taxon>Bacteria</taxon>
        <taxon>Candidatus Magasanikiibacteriota</taxon>
    </lineage>
</organism>
<dbReference type="EMBL" id="LCKX01000001">
    <property type="protein sequence ID" value="KKU08293.1"/>
    <property type="molecule type" value="Genomic_DNA"/>
</dbReference>
<dbReference type="Proteomes" id="UP000033999">
    <property type="component" value="Unassembled WGS sequence"/>
</dbReference>
<evidence type="ECO:0000313" key="3">
    <source>
        <dbReference type="Proteomes" id="UP000033999"/>
    </source>
</evidence>
<evidence type="ECO:0000256" key="1">
    <source>
        <dbReference type="SAM" id="Phobius"/>
    </source>
</evidence>
<dbReference type="Gene3D" id="2.60.120.1140">
    <property type="entry name" value="Protein of unknown function DUF192"/>
    <property type="match status" value="1"/>
</dbReference>
<dbReference type="Pfam" id="PF02643">
    <property type="entry name" value="DUF192"/>
    <property type="match status" value="1"/>
</dbReference>
<dbReference type="AlphaFoldDB" id="A0A0G1PS47"/>
<proteinExistence type="predicted"/>
<evidence type="ECO:0008006" key="4">
    <source>
        <dbReference type="Google" id="ProtNLM"/>
    </source>
</evidence>
<keyword evidence="1" id="KW-1133">Transmembrane helix</keyword>
<dbReference type="InterPro" id="IPR003795">
    <property type="entry name" value="DUF192"/>
</dbReference>
<dbReference type="PANTHER" id="PTHR37953:SF1">
    <property type="entry name" value="UPF0127 PROTEIN MJ1496"/>
    <property type="match status" value="1"/>
</dbReference>
<evidence type="ECO:0000313" key="2">
    <source>
        <dbReference type="EMBL" id="KKU08293.1"/>
    </source>
</evidence>
<sequence>MESEKKKLDIKNSIVLVSAALFIIFLVYLKAREFLLPKIVVQLRDQKITVEIADSPISRARGLTKHAPLEENQGMLFIFPKTDRQQFWMKDMKFPIDIVWLNEGRVVDIAPDVPVSVTKDLPVYSPRLPASSVLELRAGFMGRHGIKIGDAVDLLTK</sequence>
<keyword evidence="1" id="KW-0472">Membrane</keyword>
<feature type="transmembrane region" description="Helical" evidence="1">
    <location>
        <begin position="12"/>
        <end position="29"/>
    </location>
</feature>
<keyword evidence="1" id="KW-0812">Transmembrane</keyword>
<reference evidence="2 3" key="1">
    <citation type="journal article" date="2015" name="Nature">
        <title>rRNA introns, odd ribosomes, and small enigmatic genomes across a large radiation of phyla.</title>
        <authorList>
            <person name="Brown C.T."/>
            <person name="Hug L.A."/>
            <person name="Thomas B.C."/>
            <person name="Sharon I."/>
            <person name="Castelle C.J."/>
            <person name="Singh A."/>
            <person name="Wilkins M.J."/>
            <person name="Williams K.H."/>
            <person name="Banfield J.F."/>
        </authorList>
    </citation>
    <scope>NUCLEOTIDE SEQUENCE [LARGE SCALE GENOMIC DNA]</scope>
</reference>
<gene>
    <name evidence="2" type="ORF">UX10_C0001G0052</name>
</gene>